<sequence>MSGRRYGRAWTVAVAVVGVGAVLSACDGGGDLEVANDSGEDVTVRTGDEESEVDGGGGVVLLDYGCTPGDVTVVRASGAEEVVDGPVCPDEKIVIHADEVVLVPVDVDDDS</sequence>
<dbReference type="Proteomes" id="UP000035265">
    <property type="component" value="Unassembled WGS sequence"/>
</dbReference>
<feature type="region of interest" description="Disordered" evidence="1">
    <location>
        <begin position="34"/>
        <end position="53"/>
    </location>
</feature>
<protein>
    <recommendedName>
        <fullName evidence="4">Lipoprotein</fullName>
    </recommendedName>
</protein>
<accession>A0A0H2KIM3</accession>
<dbReference type="PATRIC" id="fig|264251.5.peg.3535"/>
<dbReference type="PROSITE" id="PS51257">
    <property type="entry name" value="PROKAR_LIPOPROTEIN"/>
    <property type="match status" value="1"/>
</dbReference>
<dbReference type="RefSeq" id="WP_047234108.1">
    <property type="nucleotide sequence ID" value="NZ_JNBQ01000033.1"/>
</dbReference>
<name>A0A0H2KIM3_9MICO</name>
<organism evidence="2 3">
    <name type="scientific">Cellulosimicrobium funkei</name>
    <dbReference type="NCBI Taxonomy" id="264251"/>
    <lineage>
        <taxon>Bacteria</taxon>
        <taxon>Bacillati</taxon>
        <taxon>Actinomycetota</taxon>
        <taxon>Actinomycetes</taxon>
        <taxon>Micrococcales</taxon>
        <taxon>Promicromonosporaceae</taxon>
        <taxon>Cellulosimicrobium</taxon>
    </lineage>
</organism>
<reference evidence="2 3" key="1">
    <citation type="submission" date="2014-05" db="EMBL/GenBank/DDBJ databases">
        <title>Cellulosimicrobium funkei U11 genome.</title>
        <authorList>
            <person name="Hu C."/>
            <person name="Gong Y."/>
            <person name="Wan W."/>
            <person name="Jiang M."/>
        </authorList>
    </citation>
    <scope>NUCLEOTIDE SEQUENCE [LARGE SCALE GENOMIC DNA]</scope>
    <source>
        <strain evidence="2 3">U11</strain>
    </source>
</reference>
<evidence type="ECO:0008006" key="4">
    <source>
        <dbReference type="Google" id="ProtNLM"/>
    </source>
</evidence>
<gene>
    <name evidence="2" type="ORF">FB00_17435</name>
</gene>
<evidence type="ECO:0000256" key="1">
    <source>
        <dbReference type="SAM" id="MobiDB-lite"/>
    </source>
</evidence>
<proteinExistence type="predicted"/>
<dbReference type="AlphaFoldDB" id="A0A0H2KIM3"/>
<evidence type="ECO:0000313" key="3">
    <source>
        <dbReference type="Proteomes" id="UP000035265"/>
    </source>
</evidence>
<comment type="caution">
    <text evidence="2">The sequence shown here is derived from an EMBL/GenBank/DDBJ whole genome shotgun (WGS) entry which is preliminary data.</text>
</comment>
<evidence type="ECO:0000313" key="2">
    <source>
        <dbReference type="EMBL" id="KLN33495.1"/>
    </source>
</evidence>
<keyword evidence="3" id="KW-1185">Reference proteome</keyword>
<dbReference type="EMBL" id="JNBQ01000033">
    <property type="protein sequence ID" value="KLN33495.1"/>
    <property type="molecule type" value="Genomic_DNA"/>
</dbReference>